<evidence type="ECO:0000313" key="2">
    <source>
        <dbReference type="EMBL" id="KAE9384386.1"/>
    </source>
</evidence>
<protein>
    <submittedName>
        <fullName evidence="2">Uncharacterized protein</fullName>
    </submittedName>
</protein>
<gene>
    <name evidence="2" type="ORF">BT96DRAFT_950600</name>
</gene>
<feature type="region of interest" description="Disordered" evidence="1">
    <location>
        <begin position="1"/>
        <end position="30"/>
    </location>
</feature>
<sequence>MAANPLLHASPAPSMPKHRKTRNPHPNVGSVQANRELKQSELATLQPQDKAGWKGFLRRSFLKLTGQTYVSHFEKYNPVTTKIAKQYDSETGPGPQGANQFQLYFGDGWHGSRWNLGVIKNMTSFALANRADQCFEGSLSTEAIHAIIWGHISQARDSWTQWKPRVHEEERDRQKLNKREDGIKKLIMHSSKPEEKKKWKRVGAVLGDLGELGQSLDDTDVEVEGSALVTMEPYDLDANINELQLKIAAQHGKKHLTHPLQIRRRTGWKTQPKAIIGLPRSLYHCRFLTCLSPASVERLEINDKCLPHLADFENWALAEQANSDSEAEAQDDSPLILH</sequence>
<evidence type="ECO:0000313" key="3">
    <source>
        <dbReference type="Proteomes" id="UP000799118"/>
    </source>
</evidence>
<dbReference type="EMBL" id="ML770156">
    <property type="protein sequence ID" value="KAE9384386.1"/>
    <property type="molecule type" value="Genomic_DNA"/>
</dbReference>
<dbReference type="OrthoDB" id="3068300at2759"/>
<dbReference type="AlphaFoldDB" id="A0A6A4GFR3"/>
<proteinExistence type="predicted"/>
<organism evidence="2 3">
    <name type="scientific">Gymnopus androsaceus JB14</name>
    <dbReference type="NCBI Taxonomy" id="1447944"/>
    <lineage>
        <taxon>Eukaryota</taxon>
        <taxon>Fungi</taxon>
        <taxon>Dikarya</taxon>
        <taxon>Basidiomycota</taxon>
        <taxon>Agaricomycotina</taxon>
        <taxon>Agaricomycetes</taxon>
        <taxon>Agaricomycetidae</taxon>
        <taxon>Agaricales</taxon>
        <taxon>Marasmiineae</taxon>
        <taxon>Omphalotaceae</taxon>
        <taxon>Gymnopus</taxon>
    </lineage>
</organism>
<evidence type="ECO:0000256" key="1">
    <source>
        <dbReference type="SAM" id="MobiDB-lite"/>
    </source>
</evidence>
<name>A0A6A4GFR3_9AGAR</name>
<reference evidence="2" key="1">
    <citation type="journal article" date="2019" name="Environ. Microbiol.">
        <title>Fungal ecological strategies reflected in gene transcription - a case study of two litter decomposers.</title>
        <authorList>
            <person name="Barbi F."/>
            <person name="Kohler A."/>
            <person name="Barry K."/>
            <person name="Baskaran P."/>
            <person name="Daum C."/>
            <person name="Fauchery L."/>
            <person name="Ihrmark K."/>
            <person name="Kuo A."/>
            <person name="LaButti K."/>
            <person name="Lipzen A."/>
            <person name="Morin E."/>
            <person name="Grigoriev I.V."/>
            <person name="Henrissat B."/>
            <person name="Lindahl B."/>
            <person name="Martin F."/>
        </authorList>
    </citation>
    <scope>NUCLEOTIDE SEQUENCE</scope>
    <source>
        <strain evidence="2">JB14</strain>
    </source>
</reference>
<dbReference type="Proteomes" id="UP000799118">
    <property type="component" value="Unassembled WGS sequence"/>
</dbReference>
<accession>A0A6A4GFR3</accession>
<keyword evidence="3" id="KW-1185">Reference proteome</keyword>